<dbReference type="HOGENOM" id="CLU_000604_1_2_11"/>
<dbReference type="InterPro" id="IPR050763">
    <property type="entry name" value="ABC_transporter_ATP-binding"/>
</dbReference>
<keyword evidence="8" id="KW-1185">Reference proteome</keyword>
<dbReference type="PANTHER" id="PTHR42711:SF17">
    <property type="entry name" value="ABC TRANSPORTER ATP-BINDING PROTEIN"/>
    <property type="match status" value="1"/>
</dbReference>
<dbReference type="Proteomes" id="UP000000376">
    <property type="component" value="Chromosome"/>
</dbReference>
<dbReference type="GO" id="GO:0005886">
    <property type="term" value="C:plasma membrane"/>
    <property type="evidence" value="ECO:0007669"/>
    <property type="project" value="UniProtKB-SubCell"/>
</dbReference>
<evidence type="ECO:0000256" key="1">
    <source>
        <dbReference type="ARBA" id="ARBA00004202"/>
    </source>
</evidence>
<dbReference type="KEGG" id="ahe:Arch_1601"/>
<dbReference type="GO" id="GO:0016887">
    <property type="term" value="F:ATP hydrolysis activity"/>
    <property type="evidence" value="ECO:0007669"/>
    <property type="project" value="InterPro"/>
</dbReference>
<dbReference type="Gene3D" id="3.40.50.300">
    <property type="entry name" value="P-loop containing nucleotide triphosphate hydrolases"/>
    <property type="match status" value="1"/>
</dbReference>
<evidence type="ECO:0000313" key="7">
    <source>
        <dbReference type="EMBL" id="ADH93288.1"/>
    </source>
</evidence>
<dbReference type="InterPro" id="IPR027417">
    <property type="entry name" value="P-loop_NTPase"/>
</dbReference>
<dbReference type="RefSeq" id="WP_013170776.1">
    <property type="nucleotide sequence ID" value="NC_014218.1"/>
</dbReference>
<proteinExistence type="predicted"/>
<evidence type="ECO:0000256" key="5">
    <source>
        <dbReference type="ARBA" id="ARBA00023251"/>
    </source>
</evidence>
<keyword evidence="5" id="KW-0046">Antibiotic resistance</keyword>
<dbReference type="STRING" id="644284.Arch_1601"/>
<dbReference type="PANTHER" id="PTHR42711">
    <property type="entry name" value="ABC TRANSPORTER ATP-BINDING PROTEIN"/>
    <property type="match status" value="1"/>
</dbReference>
<accession>D7BKV8</accession>
<keyword evidence="2" id="KW-0813">Transport</keyword>
<evidence type="ECO:0000259" key="6">
    <source>
        <dbReference type="PROSITE" id="PS50893"/>
    </source>
</evidence>
<dbReference type="OrthoDB" id="9804819at2"/>
<protein>
    <submittedName>
        <fullName evidence="7">ABC transporter related protein</fullName>
    </submittedName>
</protein>
<keyword evidence="4" id="KW-0067">ATP-binding</keyword>
<dbReference type="AlphaFoldDB" id="D7BKV8"/>
<comment type="subcellular location">
    <subcellularLocation>
        <location evidence="1">Cell membrane</location>
        <topology evidence="1">Peripheral membrane protein</topology>
    </subcellularLocation>
</comment>
<sequence length="305" mass="32402">MDTTLSLTNVCKDFRTKAGRVIAVDQVSTTIPAGQIVSLLGPNGAGKTTLLDIILGLSRPTSGTVTIGSHSPTEAIAAGRISALLQTGGLIKDMSVKETLAYIAATYTPHISTEHVTHVVEQTDLGTLLGRKIGKLSGGEQQRVKCALALLSDPRILILDEPTTGMDVNARRAFWDTMRVQAHSGRTIIFATHYLEEAENFADRIILMNRGRIIADGSTSHIRSLAGMRHITASIEHADPQVIDALVSSEHATIQGSELRCATNSSDSVALQLLNAGATHLTITAPSLDDTFSSLVAADTDMKEA</sequence>
<dbReference type="PROSITE" id="PS50893">
    <property type="entry name" value="ABC_TRANSPORTER_2"/>
    <property type="match status" value="1"/>
</dbReference>
<evidence type="ECO:0000256" key="4">
    <source>
        <dbReference type="ARBA" id="ARBA00022840"/>
    </source>
</evidence>
<evidence type="ECO:0000256" key="2">
    <source>
        <dbReference type="ARBA" id="ARBA00022448"/>
    </source>
</evidence>
<dbReference type="GO" id="GO:0005524">
    <property type="term" value="F:ATP binding"/>
    <property type="evidence" value="ECO:0007669"/>
    <property type="project" value="UniProtKB-KW"/>
</dbReference>
<name>D7BKV8_ARCHD</name>
<reference evidence="7 8" key="1">
    <citation type="journal article" date="2010" name="Stand. Genomic Sci.">
        <title>Complete genome sequence of Arcanobacterium haemolyticum type strain (11018).</title>
        <authorList>
            <person name="Yasawong M."/>
            <person name="Teshima H."/>
            <person name="Lapidus A."/>
            <person name="Nolan M."/>
            <person name="Lucas S."/>
            <person name="Glavina Del Rio T."/>
            <person name="Tice H."/>
            <person name="Cheng J."/>
            <person name="Bruce D."/>
            <person name="Detter C."/>
            <person name="Tapia R."/>
            <person name="Han C."/>
            <person name="Goodwin L."/>
            <person name="Pitluck S."/>
            <person name="Liolios K."/>
            <person name="Ivanova N."/>
            <person name="Mavromatis K."/>
            <person name="Mikhailova N."/>
            <person name="Pati A."/>
            <person name="Chen A."/>
            <person name="Palaniappan K."/>
            <person name="Land M."/>
            <person name="Hauser L."/>
            <person name="Chang Y."/>
            <person name="Jeffries C."/>
            <person name="Rohde M."/>
            <person name="Sikorski J."/>
            <person name="Pukall R."/>
            <person name="Goker M."/>
            <person name="Woyke T."/>
            <person name="Bristow J."/>
            <person name="Eisen J."/>
            <person name="Markowitz V."/>
            <person name="Hugenholtz P."/>
            <person name="Kyrpides N."/>
            <person name="Klenk H."/>
        </authorList>
    </citation>
    <scope>NUCLEOTIDE SEQUENCE [LARGE SCALE GENOMIC DNA]</scope>
    <source>
        <strain evidence="8">ATCC 9345 / DSM 20595 / CCUG 17215 / LMG 16163 / NBRC 15585 / NCTC 8452 / 11018</strain>
    </source>
</reference>
<dbReference type="CDD" id="cd03230">
    <property type="entry name" value="ABC_DR_subfamily_A"/>
    <property type="match status" value="1"/>
</dbReference>
<dbReference type="InterPro" id="IPR003439">
    <property type="entry name" value="ABC_transporter-like_ATP-bd"/>
</dbReference>
<keyword evidence="3" id="KW-0547">Nucleotide-binding</keyword>
<organism evidence="7 8">
    <name type="scientific">Arcanobacterium haemolyticum (strain ATCC 9345 / DSM 20595 / CCM 5947 / CCUG 17215 / LMG 16163 / NBRC 15585 / NCTC 8452 / 11018)</name>
    <dbReference type="NCBI Taxonomy" id="644284"/>
    <lineage>
        <taxon>Bacteria</taxon>
        <taxon>Bacillati</taxon>
        <taxon>Actinomycetota</taxon>
        <taxon>Actinomycetes</taxon>
        <taxon>Actinomycetales</taxon>
        <taxon>Actinomycetaceae</taxon>
        <taxon>Arcanobacterium</taxon>
    </lineage>
</organism>
<dbReference type="InterPro" id="IPR003593">
    <property type="entry name" value="AAA+_ATPase"/>
</dbReference>
<dbReference type="Pfam" id="PF00005">
    <property type="entry name" value="ABC_tran"/>
    <property type="match status" value="1"/>
</dbReference>
<evidence type="ECO:0000256" key="3">
    <source>
        <dbReference type="ARBA" id="ARBA00022741"/>
    </source>
</evidence>
<dbReference type="eggNOG" id="COG1131">
    <property type="taxonomic scope" value="Bacteria"/>
</dbReference>
<feature type="domain" description="ABC transporter" evidence="6">
    <location>
        <begin position="5"/>
        <end position="235"/>
    </location>
</feature>
<dbReference type="SMART" id="SM00382">
    <property type="entry name" value="AAA"/>
    <property type="match status" value="1"/>
</dbReference>
<evidence type="ECO:0000313" key="8">
    <source>
        <dbReference type="Proteomes" id="UP000000376"/>
    </source>
</evidence>
<dbReference type="SUPFAM" id="SSF52540">
    <property type="entry name" value="P-loop containing nucleoside triphosphate hydrolases"/>
    <property type="match status" value="1"/>
</dbReference>
<dbReference type="GO" id="GO:0046677">
    <property type="term" value="P:response to antibiotic"/>
    <property type="evidence" value="ECO:0007669"/>
    <property type="project" value="UniProtKB-KW"/>
</dbReference>
<dbReference type="EMBL" id="CP002045">
    <property type="protein sequence ID" value="ADH93288.1"/>
    <property type="molecule type" value="Genomic_DNA"/>
</dbReference>
<gene>
    <name evidence="7" type="ordered locus">Arch_1601</name>
</gene>